<dbReference type="InParanoid" id="A0A672LCC9"/>
<dbReference type="GO" id="GO:0016020">
    <property type="term" value="C:membrane"/>
    <property type="evidence" value="ECO:0007669"/>
    <property type="project" value="UniProtKB-SubCell"/>
</dbReference>
<evidence type="ECO:0000313" key="11">
    <source>
        <dbReference type="Proteomes" id="UP000472262"/>
    </source>
</evidence>
<sequence>MILQVIRYIIVIVYFVFEIVYSDAVSLAVADLTVLLAAGLPNISEVVASWIHGYAGCICITYLQYLGINVSFCSITAFTIERYIAICHSIKKIIGCVYSNGAVVRCSYRVSRNLYMPIYFLDFTLITRILFRDPLPSNLSDQRLSVHQRRRHSSMKVSFRAAASRKQVQVRLSMYILENMKKLIIFVHVCLCNSLKNIKKIYFLFIYYVRSVCQCTF</sequence>
<reference evidence="10" key="1">
    <citation type="submission" date="2025-08" db="UniProtKB">
        <authorList>
            <consortium name="Ensembl"/>
        </authorList>
    </citation>
    <scope>IDENTIFICATION</scope>
</reference>
<evidence type="ECO:0000256" key="8">
    <source>
        <dbReference type="SAM" id="Phobius"/>
    </source>
</evidence>
<feature type="transmembrane region" description="Helical" evidence="8">
    <location>
        <begin position="50"/>
        <end position="72"/>
    </location>
</feature>
<protein>
    <recommendedName>
        <fullName evidence="3">Thyrotropin-releasing hormone receptor</fullName>
    </recommendedName>
    <alternativeName>
        <fullName evidence="7">Thyroliberin receptor</fullName>
    </alternativeName>
</protein>
<dbReference type="GO" id="GO:0004997">
    <property type="term" value="F:thyrotropin-releasing hormone receptor activity"/>
    <property type="evidence" value="ECO:0007669"/>
    <property type="project" value="InterPro"/>
</dbReference>
<organism evidence="10 11">
    <name type="scientific">Sinocyclocheilus grahami</name>
    <name type="common">Dianchi golden-line fish</name>
    <name type="synonym">Barbus grahami</name>
    <dbReference type="NCBI Taxonomy" id="75366"/>
    <lineage>
        <taxon>Eukaryota</taxon>
        <taxon>Metazoa</taxon>
        <taxon>Chordata</taxon>
        <taxon>Craniata</taxon>
        <taxon>Vertebrata</taxon>
        <taxon>Euteleostomi</taxon>
        <taxon>Actinopterygii</taxon>
        <taxon>Neopterygii</taxon>
        <taxon>Teleostei</taxon>
        <taxon>Ostariophysi</taxon>
        <taxon>Cypriniformes</taxon>
        <taxon>Cyprinidae</taxon>
        <taxon>Cyprininae</taxon>
        <taxon>Sinocyclocheilus</taxon>
    </lineage>
</organism>
<dbReference type="Ensembl" id="ENSSGRT00000022775.1">
    <property type="protein sequence ID" value="ENSSGRP00000021099.1"/>
    <property type="gene ID" value="ENSSGRG00000012654.1"/>
</dbReference>
<keyword evidence="5 8" id="KW-1133">Transmembrane helix</keyword>
<dbReference type="InterPro" id="IPR017452">
    <property type="entry name" value="GPCR_Rhodpsn_7TM"/>
</dbReference>
<evidence type="ECO:0000256" key="6">
    <source>
        <dbReference type="ARBA" id="ARBA00023136"/>
    </source>
</evidence>
<evidence type="ECO:0000313" key="10">
    <source>
        <dbReference type="Ensembl" id="ENSSGRP00000021099.1"/>
    </source>
</evidence>
<reference evidence="10" key="2">
    <citation type="submission" date="2025-09" db="UniProtKB">
        <authorList>
            <consortium name="Ensembl"/>
        </authorList>
    </citation>
    <scope>IDENTIFICATION</scope>
</reference>
<dbReference type="AlphaFoldDB" id="A0A672LCC9"/>
<dbReference type="PROSITE" id="PS00237">
    <property type="entry name" value="G_PROTEIN_RECEP_F1_1"/>
    <property type="match status" value="1"/>
</dbReference>
<evidence type="ECO:0000259" key="9">
    <source>
        <dbReference type="PROSITE" id="PS50262"/>
    </source>
</evidence>
<dbReference type="GO" id="GO:0007200">
    <property type="term" value="P:phospholipase C-activating G protein-coupled receptor signaling pathway"/>
    <property type="evidence" value="ECO:0007669"/>
    <property type="project" value="TreeGrafter"/>
</dbReference>
<dbReference type="InterPro" id="IPR002120">
    <property type="entry name" value="TRH_rcpt_1"/>
</dbReference>
<dbReference type="Gene3D" id="1.20.1070.10">
    <property type="entry name" value="Rhodopsin 7-helix transmembrane proteins"/>
    <property type="match status" value="1"/>
</dbReference>
<keyword evidence="4 8" id="KW-0812">Transmembrane</keyword>
<feature type="domain" description="G-protein coupled receptors family 1 profile" evidence="9">
    <location>
        <begin position="1"/>
        <end position="91"/>
    </location>
</feature>
<name>A0A672LCC9_SINGR</name>
<dbReference type="InterPro" id="IPR000276">
    <property type="entry name" value="GPCR_Rhodpsn"/>
</dbReference>
<feature type="transmembrane region" description="Helical" evidence="8">
    <location>
        <begin position="12"/>
        <end position="38"/>
    </location>
</feature>
<accession>A0A672LCC9</accession>
<proteinExistence type="predicted"/>
<dbReference type="Proteomes" id="UP000472262">
    <property type="component" value="Unassembled WGS sequence"/>
</dbReference>
<comment type="function">
    <text evidence="1">Receptor for thyrotropin-releasing hormone (TRH). Upon ligand binding, this G-protein-coupled receptor triggers activation of the phosphatidylinositol (IP3)-calcium-protein kinase C (PKC) pathway.</text>
</comment>
<keyword evidence="6 8" id="KW-0472">Membrane</keyword>
<dbReference type="PANTHER" id="PTHR46061">
    <property type="entry name" value="THYROTROPIN-RELEASING HORMONE RECEPTOR"/>
    <property type="match status" value="1"/>
</dbReference>
<evidence type="ECO:0000256" key="2">
    <source>
        <dbReference type="ARBA" id="ARBA00004370"/>
    </source>
</evidence>
<evidence type="ECO:0000256" key="4">
    <source>
        <dbReference type="ARBA" id="ARBA00022692"/>
    </source>
</evidence>
<evidence type="ECO:0000256" key="1">
    <source>
        <dbReference type="ARBA" id="ARBA00004100"/>
    </source>
</evidence>
<evidence type="ECO:0000256" key="5">
    <source>
        <dbReference type="ARBA" id="ARBA00022989"/>
    </source>
</evidence>
<keyword evidence="11" id="KW-1185">Reference proteome</keyword>
<comment type="subcellular location">
    <subcellularLocation>
        <location evidence="2">Membrane</location>
    </subcellularLocation>
</comment>
<dbReference type="PROSITE" id="PS50262">
    <property type="entry name" value="G_PROTEIN_RECEP_F1_2"/>
    <property type="match status" value="1"/>
</dbReference>
<dbReference type="PANTHER" id="PTHR46061:SF1">
    <property type="entry name" value="THYROTROPIN-RELEASING HORMONE RECEPTOR"/>
    <property type="match status" value="1"/>
</dbReference>
<evidence type="ECO:0000256" key="7">
    <source>
        <dbReference type="ARBA" id="ARBA00032251"/>
    </source>
</evidence>
<dbReference type="Pfam" id="PF00001">
    <property type="entry name" value="7tm_1"/>
    <property type="match status" value="1"/>
</dbReference>
<dbReference type="SUPFAM" id="SSF81321">
    <property type="entry name" value="Family A G protein-coupled receptor-like"/>
    <property type="match status" value="1"/>
</dbReference>
<evidence type="ECO:0000256" key="3">
    <source>
        <dbReference type="ARBA" id="ARBA00018873"/>
    </source>
</evidence>